<organism evidence="5 6">
    <name type="scientific">Sporichthya brevicatena</name>
    <dbReference type="NCBI Taxonomy" id="171442"/>
    <lineage>
        <taxon>Bacteria</taxon>
        <taxon>Bacillati</taxon>
        <taxon>Actinomycetota</taxon>
        <taxon>Actinomycetes</taxon>
        <taxon>Sporichthyales</taxon>
        <taxon>Sporichthyaceae</taxon>
        <taxon>Sporichthya</taxon>
    </lineage>
</organism>
<gene>
    <name evidence="5" type="ORF">GCM10009547_49310</name>
</gene>
<dbReference type="InterPro" id="IPR028081">
    <property type="entry name" value="Leu-bd"/>
</dbReference>
<dbReference type="PROSITE" id="PS51257">
    <property type="entry name" value="PROKAR_LIPOPROTEIN"/>
    <property type="match status" value="1"/>
</dbReference>
<feature type="region of interest" description="Disordered" evidence="3">
    <location>
        <begin position="62"/>
        <end position="103"/>
    </location>
</feature>
<name>A0ABN1HDF2_9ACTN</name>
<accession>A0ABN1HDF2</accession>
<dbReference type="PANTHER" id="PTHR47235:SF1">
    <property type="entry name" value="BLR6548 PROTEIN"/>
    <property type="match status" value="1"/>
</dbReference>
<evidence type="ECO:0000313" key="5">
    <source>
        <dbReference type="EMBL" id="GAA0639320.1"/>
    </source>
</evidence>
<feature type="compositionally biased region" description="Low complexity" evidence="3">
    <location>
        <begin position="64"/>
        <end position="102"/>
    </location>
</feature>
<reference evidence="5 6" key="1">
    <citation type="journal article" date="2019" name="Int. J. Syst. Evol. Microbiol.">
        <title>The Global Catalogue of Microorganisms (GCM) 10K type strain sequencing project: providing services to taxonomists for standard genome sequencing and annotation.</title>
        <authorList>
            <consortium name="The Broad Institute Genomics Platform"/>
            <consortium name="The Broad Institute Genome Sequencing Center for Infectious Disease"/>
            <person name="Wu L."/>
            <person name="Ma J."/>
        </authorList>
    </citation>
    <scope>NUCLEOTIDE SEQUENCE [LARGE SCALE GENOMIC DNA]</scope>
    <source>
        <strain evidence="5 6">JCM 10671</strain>
    </source>
</reference>
<dbReference type="SUPFAM" id="SSF53822">
    <property type="entry name" value="Periplasmic binding protein-like I"/>
    <property type="match status" value="1"/>
</dbReference>
<protein>
    <recommendedName>
        <fullName evidence="4">Leucine-binding protein domain-containing protein</fullName>
    </recommendedName>
</protein>
<keyword evidence="2" id="KW-0732">Signal</keyword>
<keyword evidence="6" id="KW-1185">Reference proteome</keyword>
<dbReference type="Proteomes" id="UP001500957">
    <property type="component" value="Unassembled WGS sequence"/>
</dbReference>
<feature type="domain" description="Leucine-binding protein" evidence="4">
    <location>
        <begin position="134"/>
        <end position="437"/>
    </location>
</feature>
<proteinExistence type="inferred from homology"/>
<dbReference type="InterPro" id="IPR028082">
    <property type="entry name" value="Peripla_BP_I"/>
</dbReference>
<dbReference type="PANTHER" id="PTHR47235">
    <property type="entry name" value="BLR6548 PROTEIN"/>
    <property type="match status" value="1"/>
</dbReference>
<comment type="caution">
    <text evidence="5">The sequence shown here is derived from an EMBL/GenBank/DDBJ whole genome shotgun (WGS) entry which is preliminary data.</text>
</comment>
<evidence type="ECO:0000256" key="3">
    <source>
        <dbReference type="SAM" id="MobiDB-lite"/>
    </source>
</evidence>
<evidence type="ECO:0000259" key="4">
    <source>
        <dbReference type="Pfam" id="PF13458"/>
    </source>
</evidence>
<evidence type="ECO:0000256" key="2">
    <source>
        <dbReference type="ARBA" id="ARBA00022729"/>
    </source>
</evidence>
<dbReference type="Gene3D" id="3.40.50.2300">
    <property type="match status" value="2"/>
</dbReference>
<evidence type="ECO:0000313" key="6">
    <source>
        <dbReference type="Proteomes" id="UP001500957"/>
    </source>
</evidence>
<dbReference type="EMBL" id="BAAAHE010000068">
    <property type="protein sequence ID" value="GAA0639320.1"/>
    <property type="molecule type" value="Genomic_DNA"/>
</dbReference>
<dbReference type="Pfam" id="PF13458">
    <property type="entry name" value="Peripla_BP_6"/>
    <property type="match status" value="1"/>
</dbReference>
<sequence>MPGRGQAILGAMSARLRLAVPAIAAALGLLASGCGTRMSEDEVRAGVQTGPVEIAPESLEQLRSAGSAPVAAPAASDPGGATAPAAVGSTPGGPAAPAAQPGEVQVDAAVPTAARGSAPASARSAACTGREAPLPIGQIGSFSGVMGPITASGRTALAVWVKHVNASGGLACHPVTLYVMDDGMDPSRGAAAVGTLATQHKVQALVSLWAPLSIPAMRSAIERYRLPVVGGDSVMPDWYQHPLLFPQGAGLNGAVAGALRQAVDAGFTKIGMLYCVETPLCAGVQDVVSKYAEQMGAKLVYSSPVSLTQTDFTAQCQNAKNAGVQSFGMGVDGSTITRVVRSCAALGYRPQLISGAMLVSAAQANDPGMRQNTLSVSTPNAPWMLTENAGQKEFAAALDRYAPGTPRDAVSLASWAAAQLFVVAIENLGDATRTAPITSESILTGLGRVKNETLDGLAPPITFSPGQKSAHEHNCVYYALLTERGWEAPRGNKYVCF</sequence>
<comment type="similarity">
    <text evidence="1">Belongs to the leucine-binding protein family.</text>
</comment>
<evidence type="ECO:0000256" key="1">
    <source>
        <dbReference type="ARBA" id="ARBA00010062"/>
    </source>
</evidence>